<evidence type="ECO:0000313" key="2">
    <source>
        <dbReference type="Proteomes" id="UP000192277"/>
    </source>
</evidence>
<dbReference type="InterPro" id="IPR011110">
    <property type="entry name" value="Reg_prop"/>
</dbReference>
<dbReference type="Pfam" id="PF07494">
    <property type="entry name" value="Reg_prop"/>
    <property type="match status" value="1"/>
</dbReference>
<dbReference type="EMBL" id="LWBO01000034">
    <property type="protein sequence ID" value="OQP43693.1"/>
    <property type="molecule type" value="Genomic_DNA"/>
</dbReference>
<name>A0ABX3NRJ1_9BACT</name>
<dbReference type="Gene3D" id="2.130.10.10">
    <property type="entry name" value="YVTN repeat-like/Quinoprotein amine dehydrogenase"/>
    <property type="match status" value="1"/>
</dbReference>
<gene>
    <name evidence="1" type="ORF">A4D02_09420</name>
</gene>
<proteinExistence type="predicted"/>
<dbReference type="InterPro" id="IPR015943">
    <property type="entry name" value="WD40/YVTN_repeat-like_dom_sf"/>
</dbReference>
<organism evidence="1 2">
    <name type="scientific">Niastella koreensis</name>
    <dbReference type="NCBI Taxonomy" id="354356"/>
    <lineage>
        <taxon>Bacteria</taxon>
        <taxon>Pseudomonadati</taxon>
        <taxon>Bacteroidota</taxon>
        <taxon>Chitinophagia</taxon>
        <taxon>Chitinophagales</taxon>
        <taxon>Chitinophagaceae</taxon>
        <taxon>Niastella</taxon>
    </lineage>
</organism>
<sequence>MPGNAVLNRYDGYEFKVFRNNFKNNRSLINNRINAIGEDAEDNLWVGTSQGACVYQRHTNNFSFLYYYTPQKKAKQLNSVVNDVEADGQGNMLAGYWRAGPRHN</sequence>
<protein>
    <submittedName>
        <fullName evidence="1">Uncharacterized protein</fullName>
    </submittedName>
</protein>
<comment type="caution">
    <text evidence="1">The sequence shown here is derived from an EMBL/GenBank/DDBJ whole genome shotgun (WGS) entry which is preliminary data.</text>
</comment>
<dbReference type="SUPFAM" id="SSF63829">
    <property type="entry name" value="Calcium-dependent phosphotriesterase"/>
    <property type="match status" value="1"/>
</dbReference>
<accession>A0ABX3NRJ1</accession>
<evidence type="ECO:0000313" key="1">
    <source>
        <dbReference type="EMBL" id="OQP43693.1"/>
    </source>
</evidence>
<dbReference type="Proteomes" id="UP000192277">
    <property type="component" value="Unassembled WGS sequence"/>
</dbReference>
<keyword evidence="2" id="KW-1185">Reference proteome</keyword>
<reference evidence="1 2" key="1">
    <citation type="submission" date="2016-04" db="EMBL/GenBank/DDBJ databases">
        <authorList>
            <person name="Chen L."/>
            <person name="Zhuang W."/>
            <person name="Wang G."/>
        </authorList>
    </citation>
    <scope>NUCLEOTIDE SEQUENCE [LARGE SCALE GENOMIC DNA]</scope>
    <source>
        <strain evidence="2">GR20</strain>
    </source>
</reference>